<organism evidence="1 2">
    <name type="scientific">Paramecium sonneborni</name>
    <dbReference type="NCBI Taxonomy" id="65129"/>
    <lineage>
        <taxon>Eukaryota</taxon>
        <taxon>Sar</taxon>
        <taxon>Alveolata</taxon>
        <taxon>Ciliophora</taxon>
        <taxon>Intramacronucleata</taxon>
        <taxon>Oligohymenophorea</taxon>
        <taxon>Peniculida</taxon>
        <taxon>Parameciidae</taxon>
        <taxon>Paramecium</taxon>
    </lineage>
</organism>
<dbReference type="Proteomes" id="UP000692954">
    <property type="component" value="Unassembled WGS sequence"/>
</dbReference>
<proteinExistence type="predicted"/>
<keyword evidence="2" id="KW-1185">Reference proteome</keyword>
<accession>A0A8S1KP51</accession>
<dbReference type="EMBL" id="CAJJDN010000008">
    <property type="protein sequence ID" value="CAD8054862.1"/>
    <property type="molecule type" value="Genomic_DNA"/>
</dbReference>
<reference evidence="1" key="1">
    <citation type="submission" date="2021-01" db="EMBL/GenBank/DDBJ databases">
        <authorList>
            <consortium name="Genoscope - CEA"/>
            <person name="William W."/>
        </authorList>
    </citation>
    <scope>NUCLEOTIDE SEQUENCE</scope>
</reference>
<gene>
    <name evidence="1" type="ORF">PSON_ATCC_30995.1.T0080509</name>
</gene>
<name>A0A8S1KP51_9CILI</name>
<dbReference type="AlphaFoldDB" id="A0A8S1KP51"/>
<sequence length="64" mass="7460">MKINQTKILQSIVKNMKDYSVLIATTSKYFNGFLQSQIMLKHFNVSILSLTPIKQSQEDFQLKH</sequence>
<evidence type="ECO:0000313" key="1">
    <source>
        <dbReference type="EMBL" id="CAD8054862.1"/>
    </source>
</evidence>
<protein>
    <submittedName>
        <fullName evidence="1">Uncharacterized protein</fullName>
    </submittedName>
</protein>
<evidence type="ECO:0000313" key="2">
    <source>
        <dbReference type="Proteomes" id="UP000692954"/>
    </source>
</evidence>
<comment type="caution">
    <text evidence="1">The sequence shown here is derived from an EMBL/GenBank/DDBJ whole genome shotgun (WGS) entry which is preliminary data.</text>
</comment>